<protein>
    <recommendedName>
        <fullName evidence="9">CAP-Gly domain-containing protein</fullName>
    </recommendedName>
</protein>
<feature type="region of interest" description="Disordered" evidence="8">
    <location>
        <begin position="1"/>
        <end position="155"/>
    </location>
</feature>
<sequence length="947" mass="106050">MSRIARPVHLSGGDSTIQDPTILRTTRLSNTPLYKKQSRFSGSSSSSSTHSLDDTTGPLAADAPKLQRRSLKNSTTNGGGGGGSRLIKKPAAAAAGVASTTTTTVRSSVSSTEELSEPESLSFTANTTPRTSWNRSSPVKEQQQQQQQQQDGTLAVGSRVSVPSLGVQGTLRFLGPTSFKAGTWAGIELDVVGGGKNDGCVQGIRYFSCPPQTGLFILDSKVSAVIDPSPSQQNDPSPADKATTTAPSKILRTSKQPIMPERTRSSMYTRRSKSSASPSPLKLSASKTLSTRSSATEKRPSRFSLGASSKNTEPVPPLPKSNSIQFTSPSSDITDNKSSTPDIPDILPAAAVPESISTTTAPTTTTTTENKEQDKNIVSREELYQIYDLLEKTREEKEKLMAEMNNKESAWERLVSTKESYALQVQEKEEAMTRLRHQLDETREQCTQLEQQLRDKDAMIAQNVKDDAVHEQYQKRIEKLEGLVEELSNKSSDTAEAHKAELEQYATKMDQMQHALSDQETMTATLEKECEELRRAGLEAIHAYETSVQELKKQKDDLSEEKEAEIGNLNRVIEDLRQRSIAMGVLDVDEELGYRDTYADEWHDQRQRLEEQLELAMTELEQERLTVQSLTVEVDRLQKELQRLHMDSSASDDRYQSLQQELEQEVKDKRRLMEEADAAFEAQARAEDENYQMKMARVKMERELAEAHETIKQLKEGKGGGVDDAADEEERRSHHGGASSDNNSELHQRLQETENAKMALEKECQQLRHANKDMEQECIRLMDEMLALEKPDDKEMDHGDGGENTPALKARIAQLERELLDERRRLDDLELAKHTEINHLNKELAELETLVESRVFGEADMEQALDAERRRTRELEKELRSLKDSPTHSHGKTDLYCELCEEHGHDVISCTALAASDSNKKRIVYCENCEQHNTHSTEDCPNQDEVF</sequence>
<evidence type="ECO:0000256" key="4">
    <source>
        <dbReference type="ARBA" id="ARBA00022737"/>
    </source>
</evidence>
<dbReference type="SMART" id="SM01052">
    <property type="entry name" value="CAP_GLY"/>
    <property type="match status" value="1"/>
</dbReference>
<dbReference type="Pfam" id="PF16641">
    <property type="entry name" value="CLIP1_ZNF"/>
    <property type="match status" value="1"/>
</dbReference>
<name>A0AAD7V8J0_9FUNG</name>
<feature type="compositionally biased region" description="Low complexity" evidence="8">
    <location>
        <begin position="39"/>
        <end position="50"/>
    </location>
</feature>
<evidence type="ECO:0000256" key="3">
    <source>
        <dbReference type="ARBA" id="ARBA00022701"/>
    </source>
</evidence>
<feature type="compositionally biased region" description="Low complexity" evidence="8">
    <location>
        <begin position="227"/>
        <end position="237"/>
    </location>
</feature>
<dbReference type="RefSeq" id="XP_058344459.1">
    <property type="nucleotide sequence ID" value="XM_058484960.1"/>
</dbReference>
<evidence type="ECO:0000256" key="7">
    <source>
        <dbReference type="SAM" id="Coils"/>
    </source>
</evidence>
<dbReference type="InterPro" id="IPR032108">
    <property type="entry name" value="CLIP1_ZNF"/>
</dbReference>
<feature type="coiled-coil region" evidence="7">
    <location>
        <begin position="858"/>
        <end position="885"/>
    </location>
</feature>
<dbReference type="Proteomes" id="UP001234581">
    <property type="component" value="Unassembled WGS sequence"/>
</dbReference>
<keyword evidence="2" id="KW-0963">Cytoplasm</keyword>
<gene>
    <name evidence="10" type="ORF">O0I10_004911</name>
</gene>
<dbReference type="GO" id="GO:0005874">
    <property type="term" value="C:microtubule"/>
    <property type="evidence" value="ECO:0007669"/>
    <property type="project" value="UniProtKB-KW"/>
</dbReference>
<keyword evidence="5 7" id="KW-0175">Coiled coil</keyword>
<feature type="domain" description="CAP-Gly" evidence="9">
    <location>
        <begin position="175"/>
        <end position="218"/>
    </location>
</feature>
<accession>A0AAD7V8J0</accession>
<feature type="region of interest" description="Disordered" evidence="8">
    <location>
        <begin position="711"/>
        <end position="750"/>
    </location>
</feature>
<keyword evidence="3" id="KW-0493">Microtubule</keyword>
<dbReference type="SUPFAM" id="SSF74924">
    <property type="entry name" value="Cap-Gly domain"/>
    <property type="match status" value="1"/>
</dbReference>
<reference evidence="10 11" key="1">
    <citation type="submission" date="2023-03" db="EMBL/GenBank/DDBJ databases">
        <title>Genome sequence of Lichtheimia ornata CBS 291.66.</title>
        <authorList>
            <person name="Mohabir J.T."/>
            <person name="Shea T.P."/>
            <person name="Kurbessoian T."/>
            <person name="Berby B."/>
            <person name="Fontaine J."/>
            <person name="Livny J."/>
            <person name="Gnirke A."/>
            <person name="Stajich J.E."/>
            <person name="Cuomo C.A."/>
        </authorList>
    </citation>
    <scope>NUCLEOTIDE SEQUENCE [LARGE SCALE GENOMIC DNA]</scope>
    <source>
        <strain evidence="10">CBS 291.66</strain>
    </source>
</reference>
<feature type="region of interest" description="Disordered" evidence="8">
    <location>
        <begin position="226"/>
        <end position="374"/>
    </location>
</feature>
<dbReference type="InterPro" id="IPR036859">
    <property type="entry name" value="CAP-Gly_dom_sf"/>
</dbReference>
<keyword evidence="4" id="KW-0677">Repeat</keyword>
<dbReference type="Pfam" id="PF01302">
    <property type="entry name" value="CAP_GLY"/>
    <property type="match status" value="1"/>
</dbReference>
<feature type="compositionally biased region" description="Polar residues" evidence="8">
    <location>
        <begin position="320"/>
        <end position="341"/>
    </location>
</feature>
<comment type="caution">
    <text evidence="10">The sequence shown here is derived from an EMBL/GenBank/DDBJ whole genome shotgun (WGS) entry which is preliminary data.</text>
</comment>
<dbReference type="InterPro" id="IPR000938">
    <property type="entry name" value="CAP-Gly_domain"/>
</dbReference>
<dbReference type="PROSITE" id="PS50245">
    <property type="entry name" value="CAP_GLY_2"/>
    <property type="match status" value="1"/>
</dbReference>
<evidence type="ECO:0000256" key="6">
    <source>
        <dbReference type="ARBA" id="ARBA00023212"/>
    </source>
</evidence>
<evidence type="ECO:0000259" key="9">
    <source>
        <dbReference type="PROSITE" id="PS50245"/>
    </source>
</evidence>
<evidence type="ECO:0000313" key="11">
    <source>
        <dbReference type="Proteomes" id="UP001234581"/>
    </source>
</evidence>
<keyword evidence="11" id="KW-1185">Reference proteome</keyword>
<evidence type="ECO:0000256" key="1">
    <source>
        <dbReference type="ARBA" id="ARBA00004245"/>
    </source>
</evidence>
<organism evidence="10 11">
    <name type="scientific">Lichtheimia ornata</name>
    <dbReference type="NCBI Taxonomy" id="688661"/>
    <lineage>
        <taxon>Eukaryota</taxon>
        <taxon>Fungi</taxon>
        <taxon>Fungi incertae sedis</taxon>
        <taxon>Mucoromycota</taxon>
        <taxon>Mucoromycotina</taxon>
        <taxon>Mucoromycetes</taxon>
        <taxon>Mucorales</taxon>
        <taxon>Lichtheimiaceae</taxon>
        <taxon>Lichtheimia</taxon>
    </lineage>
</organism>
<keyword evidence="6" id="KW-0206">Cytoskeleton</keyword>
<evidence type="ECO:0000256" key="2">
    <source>
        <dbReference type="ARBA" id="ARBA00022490"/>
    </source>
</evidence>
<dbReference type="PROSITE" id="PS00845">
    <property type="entry name" value="CAP_GLY_1"/>
    <property type="match status" value="1"/>
</dbReference>
<evidence type="ECO:0000256" key="8">
    <source>
        <dbReference type="SAM" id="MobiDB-lite"/>
    </source>
</evidence>
<dbReference type="AlphaFoldDB" id="A0AAD7V8J0"/>
<dbReference type="GeneID" id="83212324"/>
<feature type="compositionally biased region" description="Low complexity" evidence="8">
    <location>
        <begin position="358"/>
        <end position="368"/>
    </location>
</feature>
<comment type="subcellular location">
    <subcellularLocation>
        <location evidence="1">Cytoplasm</location>
        <location evidence="1">Cytoskeleton</location>
    </subcellularLocation>
</comment>
<dbReference type="PANTHER" id="PTHR18916">
    <property type="entry name" value="DYNACTIN 1-RELATED MICROTUBULE-BINDING"/>
    <property type="match status" value="1"/>
</dbReference>
<evidence type="ECO:0000256" key="5">
    <source>
        <dbReference type="ARBA" id="ARBA00023054"/>
    </source>
</evidence>
<proteinExistence type="predicted"/>
<feature type="compositionally biased region" description="Polar residues" evidence="8">
    <location>
        <begin position="242"/>
        <end position="256"/>
    </location>
</feature>
<feature type="compositionally biased region" description="Polar residues" evidence="8">
    <location>
        <begin position="13"/>
        <end position="32"/>
    </location>
</feature>
<dbReference type="Gene3D" id="2.30.30.190">
    <property type="entry name" value="CAP Gly-rich-like domain"/>
    <property type="match status" value="1"/>
</dbReference>
<feature type="compositionally biased region" description="Polar residues" evidence="8">
    <location>
        <begin position="119"/>
        <end position="141"/>
    </location>
</feature>
<feature type="compositionally biased region" description="Low complexity" evidence="8">
    <location>
        <begin position="274"/>
        <end position="294"/>
    </location>
</feature>
<evidence type="ECO:0000313" key="10">
    <source>
        <dbReference type="EMBL" id="KAJ8659546.1"/>
    </source>
</evidence>
<feature type="compositionally biased region" description="Low complexity" evidence="8">
    <location>
        <begin position="91"/>
        <end position="113"/>
    </location>
</feature>
<dbReference type="EMBL" id="JARTCD010000018">
    <property type="protein sequence ID" value="KAJ8659546.1"/>
    <property type="molecule type" value="Genomic_DNA"/>
</dbReference>